<dbReference type="GO" id="GO:0051082">
    <property type="term" value="F:unfolded protein binding"/>
    <property type="evidence" value="ECO:0007669"/>
    <property type="project" value="InterPro"/>
</dbReference>
<dbReference type="RefSeq" id="WP_188862645.1">
    <property type="nucleotide sequence ID" value="NZ_BMLT01000015.1"/>
</dbReference>
<evidence type="ECO:0000256" key="1">
    <source>
        <dbReference type="ARBA" id="ARBA00009990"/>
    </source>
</evidence>
<keyword evidence="2 5" id="KW-0813">Transport</keyword>
<dbReference type="GO" id="GO:0006457">
    <property type="term" value="P:protein folding"/>
    <property type="evidence" value="ECO:0007669"/>
    <property type="project" value="UniProtKB-UniRule"/>
</dbReference>
<gene>
    <name evidence="5 6" type="primary">secB</name>
    <name evidence="6" type="ORF">GCM10011348_42440</name>
</gene>
<protein>
    <recommendedName>
        <fullName evidence="5">Protein-export protein SecB</fullName>
    </recommendedName>
</protein>
<dbReference type="GO" id="GO:0051262">
    <property type="term" value="P:protein tetramerization"/>
    <property type="evidence" value="ECO:0007669"/>
    <property type="project" value="InterPro"/>
</dbReference>
<evidence type="ECO:0000256" key="4">
    <source>
        <dbReference type="ARBA" id="ARBA00023010"/>
    </source>
</evidence>
<comment type="caution">
    <text evidence="6">The sequence shown here is derived from an EMBL/GenBank/DDBJ whole genome shotgun (WGS) entry which is preliminary data.</text>
</comment>
<dbReference type="Pfam" id="PF02556">
    <property type="entry name" value="SecB"/>
    <property type="match status" value="1"/>
</dbReference>
<comment type="subcellular location">
    <subcellularLocation>
        <location evidence="5">Cytoplasm</location>
    </subcellularLocation>
</comment>
<evidence type="ECO:0000313" key="6">
    <source>
        <dbReference type="EMBL" id="GGO87994.1"/>
    </source>
</evidence>
<dbReference type="GO" id="GO:0015031">
    <property type="term" value="P:protein transport"/>
    <property type="evidence" value="ECO:0007669"/>
    <property type="project" value="UniProtKB-UniRule"/>
</dbReference>
<name>A0A917ZNF5_9GAMM</name>
<comment type="subunit">
    <text evidence="5">Homotetramer, a dimer of dimers. One homotetramer interacts with 1 SecA dimer.</text>
</comment>
<dbReference type="NCBIfam" id="TIGR00809">
    <property type="entry name" value="secB"/>
    <property type="match status" value="1"/>
</dbReference>
<organism evidence="6 7">
    <name type="scientific">Marinobacterium nitratireducens</name>
    <dbReference type="NCBI Taxonomy" id="518897"/>
    <lineage>
        <taxon>Bacteria</taxon>
        <taxon>Pseudomonadati</taxon>
        <taxon>Pseudomonadota</taxon>
        <taxon>Gammaproteobacteria</taxon>
        <taxon>Oceanospirillales</taxon>
        <taxon>Oceanospirillaceae</taxon>
        <taxon>Marinobacterium</taxon>
    </lineage>
</organism>
<proteinExistence type="inferred from homology"/>
<keyword evidence="5" id="KW-0963">Cytoplasm</keyword>
<dbReference type="Gene3D" id="3.10.420.10">
    <property type="entry name" value="SecB-like"/>
    <property type="match status" value="1"/>
</dbReference>
<accession>A0A917ZNF5</accession>
<dbReference type="PANTHER" id="PTHR36918">
    <property type="match status" value="1"/>
</dbReference>
<dbReference type="NCBIfam" id="NF004393">
    <property type="entry name" value="PRK05751.1-4"/>
    <property type="match status" value="1"/>
</dbReference>
<keyword evidence="7" id="KW-1185">Reference proteome</keyword>
<dbReference type="InterPro" id="IPR035958">
    <property type="entry name" value="SecB-like_sf"/>
</dbReference>
<comment type="function">
    <text evidence="5">One of the proteins required for the normal export of preproteins out of the cell cytoplasm. It is a molecular chaperone that binds to a subset of precursor proteins, maintaining them in a translocation-competent state. It also specifically binds to its receptor SecA.</text>
</comment>
<dbReference type="SUPFAM" id="SSF54611">
    <property type="entry name" value="SecB-like"/>
    <property type="match status" value="1"/>
</dbReference>
<evidence type="ECO:0000256" key="5">
    <source>
        <dbReference type="HAMAP-Rule" id="MF_00821"/>
    </source>
</evidence>
<evidence type="ECO:0000256" key="2">
    <source>
        <dbReference type="ARBA" id="ARBA00022448"/>
    </source>
</evidence>
<dbReference type="PRINTS" id="PR01594">
    <property type="entry name" value="SECBCHAPRONE"/>
</dbReference>
<reference evidence="6 7" key="1">
    <citation type="journal article" date="2014" name="Int. J. Syst. Evol. Microbiol.">
        <title>Complete genome sequence of Corynebacterium casei LMG S-19264T (=DSM 44701T), isolated from a smear-ripened cheese.</title>
        <authorList>
            <consortium name="US DOE Joint Genome Institute (JGI-PGF)"/>
            <person name="Walter F."/>
            <person name="Albersmeier A."/>
            <person name="Kalinowski J."/>
            <person name="Ruckert C."/>
        </authorList>
    </citation>
    <scope>NUCLEOTIDE SEQUENCE [LARGE SCALE GENOMIC DNA]</scope>
    <source>
        <strain evidence="6 7">CGMCC 1.7286</strain>
    </source>
</reference>
<dbReference type="EMBL" id="BMLT01000015">
    <property type="protein sequence ID" value="GGO87994.1"/>
    <property type="molecule type" value="Genomic_DNA"/>
</dbReference>
<dbReference type="HAMAP" id="MF_00821">
    <property type="entry name" value="SecB"/>
    <property type="match status" value="1"/>
</dbReference>
<dbReference type="InterPro" id="IPR003708">
    <property type="entry name" value="SecB"/>
</dbReference>
<keyword evidence="4 5" id="KW-0811">Translocation</keyword>
<dbReference type="Proteomes" id="UP000599578">
    <property type="component" value="Unassembled WGS sequence"/>
</dbReference>
<sequence length="163" mass="17970">MADENAQNSNQQATGPQFSVQRIYLKDASFEAPATPVIFTKQWKPEINLDLNTRTKNLGENHFEVVLTLTVTAKVEDETAFLIEVQQAGIFQIAGLAEAELNHTLGAFCPNILFPYARESVDSLATKGSFPALMLAPVNFEALYAQRMQQQAAQAQEGETQAH</sequence>
<evidence type="ECO:0000256" key="3">
    <source>
        <dbReference type="ARBA" id="ARBA00022927"/>
    </source>
</evidence>
<dbReference type="AlphaFoldDB" id="A0A917ZNF5"/>
<dbReference type="GO" id="GO:0005737">
    <property type="term" value="C:cytoplasm"/>
    <property type="evidence" value="ECO:0007669"/>
    <property type="project" value="UniProtKB-SubCell"/>
</dbReference>
<keyword evidence="3 5" id="KW-0653">Protein transport</keyword>
<evidence type="ECO:0000313" key="7">
    <source>
        <dbReference type="Proteomes" id="UP000599578"/>
    </source>
</evidence>
<comment type="similarity">
    <text evidence="1 5">Belongs to the SecB family.</text>
</comment>
<keyword evidence="5" id="KW-0143">Chaperone</keyword>
<dbReference type="PANTHER" id="PTHR36918:SF1">
    <property type="entry name" value="PROTEIN-EXPORT PROTEIN SECB"/>
    <property type="match status" value="1"/>
</dbReference>